<feature type="region of interest" description="Disordered" evidence="1">
    <location>
        <begin position="209"/>
        <end position="241"/>
    </location>
</feature>
<organism evidence="2 3">
    <name type="scientific">Stachybotrys chlorohalonatus (strain IBT 40285)</name>
    <dbReference type="NCBI Taxonomy" id="1283841"/>
    <lineage>
        <taxon>Eukaryota</taxon>
        <taxon>Fungi</taxon>
        <taxon>Dikarya</taxon>
        <taxon>Ascomycota</taxon>
        <taxon>Pezizomycotina</taxon>
        <taxon>Sordariomycetes</taxon>
        <taxon>Hypocreomycetidae</taxon>
        <taxon>Hypocreales</taxon>
        <taxon>Stachybotryaceae</taxon>
        <taxon>Stachybotrys</taxon>
    </lineage>
</organism>
<protein>
    <submittedName>
        <fullName evidence="2">Uncharacterized protein</fullName>
    </submittedName>
</protein>
<evidence type="ECO:0000313" key="2">
    <source>
        <dbReference type="EMBL" id="KFA68747.1"/>
    </source>
</evidence>
<dbReference type="AlphaFoldDB" id="A0A084QXR2"/>
<gene>
    <name evidence="2" type="ORF">S40285_09147</name>
</gene>
<feature type="compositionally biased region" description="Polar residues" evidence="1">
    <location>
        <begin position="209"/>
        <end position="225"/>
    </location>
</feature>
<evidence type="ECO:0000256" key="1">
    <source>
        <dbReference type="SAM" id="MobiDB-lite"/>
    </source>
</evidence>
<dbReference type="OrthoDB" id="3564303at2759"/>
<feature type="compositionally biased region" description="Acidic residues" evidence="1">
    <location>
        <begin position="226"/>
        <end position="237"/>
    </location>
</feature>
<reference evidence="2 3" key="1">
    <citation type="journal article" date="2014" name="BMC Genomics">
        <title>Comparative genome sequencing reveals chemotype-specific gene clusters in the toxigenic black mold Stachybotrys.</title>
        <authorList>
            <person name="Semeiks J."/>
            <person name="Borek D."/>
            <person name="Otwinowski Z."/>
            <person name="Grishin N.V."/>
        </authorList>
    </citation>
    <scope>NUCLEOTIDE SEQUENCE [LARGE SCALE GENOMIC DNA]</scope>
    <source>
        <strain evidence="2 3">IBT 40285</strain>
    </source>
</reference>
<dbReference type="STRING" id="1283841.A0A084QXR2"/>
<evidence type="ECO:0000313" key="3">
    <source>
        <dbReference type="Proteomes" id="UP000028524"/>
    </source>
</evidence>
<dbReference type="Proteomes" id="UP000028524">
    <property type="component" value="Unassembled WGS sequence"/>
</dbReference>
<feature type="region of interest" description="Disordered" evidence="1">
    <location>
        <begin position="290"/>
        <end position="342"/>
    </location>
</feature>
<keyword evidence="3" id="KW-1185">Reference proteome</keyword>
<sequence length="393" mass="43287">MPKVMDLSINSPESTSLGIAYDSRPPPYSGLRKKRLDCWTVSEDGIDTYYRMWSSTDPAQLTDVTHNPPWKRSAGAVALSKFNKDFREPWASNQDRAVSPSIHNNIIPLAQCYFSLSKRPREEILPSHSPRIFEAGDLCPSLTNSLITEMASLHCDTEIRPIEIDDAVQSIVPGTHAENTGSDTDSSVQTVTPGGTCVIIACADISASANTTNSPDNSEELTSVESDGDWDESETSSEDNSVFENLHNAVRRVIGQDWQLADRVVTHLCQLPPQVRALVYQFGEASSVSWNNPIQEPDQGGRSQHSGQPEKKRKRDSSSGRGQRKGGNNGDDKGSSVGNTSEPLEQKGRFACAFYIYDKHKYCQQNTKGRQASQYRTCAGPGSTEIKHYKEVA</sequence>
<dbReference type="HOGENOM" id="CLU_702435_0_0_1"/>
<proteinExistence type="predicted"/>
<name>A0A084QXR2_STAC4</name>
<dbReference type="InParanoid" id="A0A084QXR2"/>
<accession>A0A084QXR2</accession>
<dbReference type="EMBL" id="KL659716">
    <property type="protein sequence ID" value="KFA68747.1"/>
    <property type="molecule type" value="Genomic_DNA"/>
</dbReference>